<name>W9GMG1_9MICO</name>
<sequence>MGSVSADRVSIALKALGVIRGGEPLTRDELEGLKGLTAEERARAESLWAEGILAGEPEERLRVARLAWLLRTRPSMSAYEALASLSEEEWAEYLAINGKDL</sequence>
<gene>
    <name evidence="1" type="ORF">N864_07635</name>
</gene>
<dbReference type="AlphaFoldDB" id="W9GMG1"/>
<evidence type="ECO:0000313" key="1">
    <source>
        <dbReference type="EMBL" id="EWT05059.1"/>
    </source>
</evidence>
<keyword evidence="2" id="KW-1185">Reference proteome</keyword>
<dbReference type="Proteomes" id="UP000019494">
    <property type="component" value="Unassembled WGS sequence"/>
</dbReference>
<reference evidence="2" key="1">
    <citation type="submission" date="2013-08" db="EMBL/GenBank/DDBJ databases">
        <title>Intrasporangium oryzae NRRL B-24470.</title>
        <authorList>
            <person name="Liu H."/>
            <person name="Wang G."/>
        </authorList>
    </citation>
    <scope>NUCLEOTIDE SEQUENCE [LARGE SCALE GENOMIC DNA]</scope>
    <source>
        <strain evidence="2">Q5-1</strain>
    </source>
</reference>
<dbReference type="EMBL" id="AWQS01000152">
    <property type="protein sequence ID" value="EWT05059.1"/>
    <property type="molecule type" value="Genomic_DNA"/>
</dbReference>
<evidence type="ECO:0000313" key="2">
    <source>
        <dbReference type="Proteomes" id="UP000019494"/>
    </source>
</evidence>
<accession>W9GMG1</accession>
<proteinExistence type="predicted"/>
<protein>
    <submittedName>
        <fullName evidence="1">Uncharacterized protein</fullName>
    </submittedName>
</protein>
<comment type="caution">
    <text evidence="1">The sequence shown here is derived from an EMBL/GenBank/DDBJ whole genome shotgun (WGS) entry which is preliminary data.</text>
</comment>
<organism evidence="1 2">
    <name type="scientific">Intrasporangium chromatireducens Q5-1</name>
    <dbReference type="NCBI Taxonomy" id="584657"/>
    <lineage>
        <taxon>Bacteria</taxon>
        <taxon>Bacillati</taxon>
        <taxon>Actinomycetota</taxon>
        <taxon>Actinomycetes</taxon>
        <taxon>Micrococcales</taxon>
        <taxon>Intrasporangiaceae</taxon>
        <taxon>Intrasporangium</taxon>
    </lineage>
</organism>